<dbReference type="EC" id="3.2.1.23" evidence="5"/>
<dbReference type="Gene3D" id="2.70.98.10">
    <property type="match status" value="1"/>
</dbReference>
<dbReference type="Gene3D" id="2.60.120.260">
    <property type="entry name" value="Galactose-binding domain-like"/>
    <property type="match status" value="1"/>
</dbReference>
<dbReference type="InterPro" id="IPR050347">
    <property type="entry name" value="Bact_Beta-galactosidase"/>
</dbReference>
<dbReference type="InterPro" id="IPR011013">
    <property type="entry name" value="Gal_mutarotase_sf_dom"/>
</dbReference>
<dbReference type="EMBL" id="FMZO01000005">
    <property type="protein sequence ID" value="SDD03991.1"/>
    <property type="molecule type" value="Genomic_DNA"/>
</dbReference>
<evidence type="ECO:0000256" key="2">
    <source>
        <dbReference type="ARBA" id="ARBA00001913"/>
    </source>
</evidence>
<comment type="similarity">
    <text evidence="3">Belongs to the glycosyl hydrolase 2 family.</text>
</comment>
<dbReference type="InterPro" id="IPR004199">
    <property type="entry name" value="B-gal_small/dom_5"/>
</dbReference>
<keyword evidence="7" id="KW-0106">Calcium</keyword>
<proteinExistence type="inferred from homology"/>
<dbReference type="Gene3D" id="3.20.20.80">
    <property type="entry name" value="Glycosidases"/>
    <property type="match status" value="1"/>
</dbReference>
<comment type="catalytic activity">
    <reaction evidence="1">
        <text>Hydrolysis of terminal non-reducing beta-D-galactose residues in beta-D-galactosides.</text>
        <dbReference type="EC" id="3.2.1.23"/>
    </reaction>
</comment>
<evidence type="ECO:0000256" key="10">
    <source>
        <dbReference type="SAM" id="SignalP"/>
    </source>
</evidence>
<evidence type="ECO:0000256" key="1">
    <source>
        <dbReference type="ARBA" id="ARBA00001412"/>
    </source>
</evidence>
<feature type="domain" description="Beta galactosidase small chain/" evidence="11">
    <location>
        <begin position="680"/>
        <end position="924"/>
    </location>
</feature>
<evidence type="ECO:0000313" key="13">
    <source>
        <dbReference type="Proteomes" id="UP000198757"/>
    </source>
</evidence>
<protein>
    <recommendedName>
        <fullName evidence="5">beta-galactosidase</fullName>
        <ecNumber evidence="5">3.2.1.23</ecNumber>
    </recommendedName>
    <alternativeName>
        <fullName evidence="9">Lactase</fullName>
    </alternativeName>
</protein>
<evidence type="ECO:0000256" key="7">
    <source>
        <dbReference type="ARBA" id="ARBA00022837"/>
    </source>
</evidence>
<evidence type="ECO:0000256" key="4">
    <source>
        <dbReference type="ARBA" id="ARBA00011245"/>
    </source>
</evidence>
<sequence>MKKLKVLICFLFLVIAGTTGLQAQDTQVKYLSGRGADDTVNWNFLCSAGRRSGKWTSIAVPSCWEQQGFGAYNYGHDPLKERLNETGTYRYTFTVPAGWKNLETRIVFEGVMTDAEVHINGMPAGAVHQGAFYEFGYNISKLLKFGGKNELQVLVKKNSGNASVNEAERTADFWMFGGIFRPVYLEAKPKMNIQRVAVDARGDGAFTADVYLSGFRQAAAVQVKLTPLPVKPSKTGKTVVLSAAVTGAKTQIKGTAGNVLTWTPELPNRYRAVFELLDQEGRVLHRYNETIGFRTVEVRDADGVYVNGVRIKMKGVNRHTFHPKYGRTSSKALSIRDVNTIKDMNMNAVRMSHYPPEKHFLDACDSLGLFVLDELTGWQKPPYDDTVGLKLLKEMVIRDVNHPGILLWDNGNEGGNNYTLDTMFGKLDIQQREVLHPWQQFGKFNTAHYISYNYLAHDDHSRRKIFLPTEFMHGLYDGGAGAGLEDYWQQMWRDPLCAGGFIWDYADEALERTDRNDSLDTDGNHAPDGILGPYLEKEGSYYAVREIWAPVFFEQRYITPAFDGKFRIENRFIYTDLKECHFEASWIKCPGPGMKAPVEKDLAKPVTVSLKPGQKGTLEVDMPGGWMRYDALQITARDPFGRLIHTWTWPVKSAGQSAAELLPRVTYGATRLSEEGDSWQVAVGELRLSFNKKTALLTRVMRNGVVIPLSNGPVLISREQVLKKVACYQQQDTVYLSALYESGNDFTWKIGPDGLARLTVNYEPKNNNLFAGVSFDFPESEVTGIRWLGNGPYRVYKNRLKGASFGLWEKAYNNTVTGESGYIYPEFKGYHAGTYWAELGAKDKKGFTVYIASDDIFLRLFTPPTPRSPAKTAIEYPPGNISFLHSINAIGTKFDSLQGPQAALNPFNGYKLYEGLLQLKLVFDFNPAPPEQ</sequence>
<name>A0A1G6RHR8_NIADE</name>
<dbReference type="GO" id="GO:0004565">
    <property type="term" value="F:beta-galactosidase activity"/>
    <property type="evidence" value="ECO:0007669"/>
    <property type="project" value="UniProtKB-EC"/>
</dbReference>
<feature type="signal peptide" evidence="10">
    <location>
        <begin position="1"/>
        <end position="23"/>
    </location>
</feature>
<dbReference type="SMART" id="SM01038">
    <property type="entry name" value="Bgal_small_N"/>
    <property type="match status" value="1"/>
</dbReference>
<dbReference type="Gene3D" id="2.60.40.10">
    <property type="entry name" value="Immunoglobulins"/>
    <property type="match status" value="1"/>
</dbReference>
<evidence type="ECO:0000256" key="6">
    <source>
        <dbReference type="ARBA" id="ARBA00022801"/>
    </source>
</evidence>
<dbReference type="Pfam" id="PF02929">
    <property type="entry name" value="Bgal_small_N"/>
    <property type="match status" value="1"/>
</dbReference>
<dbReference type="RefSeq" id="WP_090390250.1">
    <property type="nucleotide sequence ID" value="NZ_FMZO01000005.1"/>
</dbReference>
<dbReference type="OrthoDB" id="9801077at2"/>
<gene>
    <name evidence="12" type="ORF">SAMN04487894_105283</name>
</gene>
<keyword evidence="6" id="KW-0378">Hydrolase</keyword>
<dbReference type="PANTHER" id="PTHR46323:SF2">
    <property type="entry name" value="BETA-GALACTOSIDASE"/>
    <property type="match status" value="1"/>
</dbReference>
<dbReference type="Pfam" id="PF02837">
    <property type="entry name" value="Glyco_hydro_2_N"/>
    <property type="match status" value="1"/>
</dbReference>
<dbReference type="STRING" id="1285928.SAMN04487894_105283"/>
<dbReference type="InterPro" id="IPR006102">
    <property type="entry name" value="Ig-like_GH2"/>
</dbReference>
<dbReference type="AlphaFoldDB" id="A0A1G6RHR8"/>
<keyword evidence="8" id="KW-0326">Glycosidase</keyword>
<dbReference type="InterPro" id="IPR014718">
    <property type="entry name" value="GH-type_carb-bd"/>
</dbReference>
<dbReference type="SUPFAM" id="SSF51445">
    <property type="entry name" value="(Trans)glycosidases"/>
    <property type="match status" value="1"/>
</dbReference>
<evidence type="ECO:0000256" key="3">
    <source>
        <dbReference type="ARBA" id="ARBA00007401"/>
    </source>
</evidence>
<dbReference type="InterPro" id="IPR017853">
    <property type="entry name" value="GH"/>
</dbReference>
<dbReference type="SUPFAM" id="SSF74650">
    <property type="entry name" value="Galactose mutarotase-like"/>
    <property type="match status" value="1"/>
</dbReference>
<evidence type="ECO:0000256" key="5">
    <source>
        <dbReference type="ARBA" id="ARBA00012756"/>
    </source>
</evidence>
<keyword evidence="10" id="KW-0732">Signal</keyword>
<dbReference type="GO" id="GO:0030246">
    <property type="term" value="F:carbohydrate binding"/>
    <property type="evidence" value="ECO:0007669"/>
    <property type="project" value="InterPro"/>
</dbReference>
<comment type="cofactor">
    <cofactor evidence="2">
        <name>Ca(2+)</name>
        <dbReference type="ChEBI" id="CHEBI:29108"/>
    </cofactor>
</comment>
<dbReference type="InterPro" id="IPR006104">
    <property type="entry name" value="Glyco_hydro_2_N"/>
</dbReference>
<dbReference type="InterPro" id="IPR013783">
    <property type="entry name" value="Ig-like_fold"/>
</dbReference>
<dbReference type="PANTHER" id="PTHR46323">
    <property type="entry name" value="BETA-GALACTOSIDASE"/>
    <property type="match status" value="1"/>
</dbReference>
<dbReference type="Pfam" id="PF00703">
    <property type="entry name" value="Glyco_hydro_2"/>
    <property type="match status" value="1"/>
</dbReference>
<dbReference type="InterPro" id="IPR036156">
    <property type="entry name" value="Beta-gal/glucu_dom_sf"/>
</dbReference>
<feature type="chain" id="PRO_5011643360" description="beta-galactosidase" evidence="10">
    <location>
        <begin position="24"/>
        <end position="932"/>
    </location>
</feature>
<reference evidence="13" key="1">
    <citation type="submission" date="2016-10" db="EMBL/GenBank/DDBJ databases">
        <authorList>
            <person name="Varghese N."/>
            <person name="Submissions S."/>
        </authorList>
    </citation>
    <scope>NUCLEOTIDE SEQUENCE [LARGE SCALE GENOMIC DNA]</scope>
    <source>
        <strain evidence="13">DSM 25811 / CCM 8410 / LMG 26954 / E90</strain>
    </source>
</reference>
<evidence type="ECO:0000313" key="12">
    <source>
        <dbReference type="EMBL" id="SDD03991.1"/>
    </source>
</evidence>
<accession>A0A1G6RHR8</accession>
<dbReference type="SUPFAM" id="SSF49303">
    <property type="entry name" value="beta-Galactosidase/glucuronidase domain"/>
    <property type="match status" value="1"/>
</dbReference>
<organism evidence="12 13">
    <name type="scientific">Niabella drilacis (strain DSM 25811 / CCM 8410 / CCUG 62505 / LMG 26954 / E90)</name>
    <dbReference type="NCBI Taxonomy" id="1285928"/>
    <lineage>
        <taxon>Bacteria</taxon>
        <taxon>Pseudomonadati</taxon>
        <taxon>Bacteroidota</taxon>
        <taxon>Chitinophagia</taxon>
        <taxon>Chitinophagales</taxon>
        <taxon>Chitinophagaceae</taxon>
        <taxon>Niabella</taxon>
    </lineage>
</organism>
<dbReference type="InterPro" id="IPR006101">
    <property type="entry name" value="Glyco_hydro_2"/>
</dbReference>
<dbReference type="InterPro" id="IPR008979">
    <property type="entry name" value="Galactose-bd-like_sf"/>
</dbReference>
<dbReference type="SUPFAM" id="SSF49785">
    <property type="entry name" value="Galactose-binding domain-like"/>
    <property type="match status" value="1"/>
</dbReference>
<dbReference type="GO" id="GO:0005990">
    <property type="term" value="P:lactose catabolic process"/>
    <property type="evidence" value="ECO:0007669"/>
    <property type="project" value="TreeGrafter"/>
</dbReference>
<evidence type="ECO:0000259" key="11">
    <source>
        <dbReference type="SMART" id="SM01038"/>
    </source>
</evidence>
<dbReference type="GO" id="GO:0009341">
    <property type="term" value="C:beta-galactosidase complex"/>
    <property type="evidence" value="ECO:0007669"/>
    <property type="project" value="InterPro"/>
</dbReference>
<dbReference type="Pfam" id="PF02836">
    <property type="entry name" value="Glyco_hydro_2_C"/>
    <property type="match status" value="1"/>
</dbReference>
<keyword evidence="13" id="KW-1185">Reference proteome</keyword>
<evidence type="ECO:0000256" key="8">
    <source>
        <dbReference type="ARBA" id="ARBA00023295"/>
    </source>
</evidence>
<dbReference type="InterPro" id="IPR006103">
    <property type="entry name" value="Glyco_hydro_2_cat"/>
</dbReference>
<dbReference type="PRINTS" id="PR00132">
    <property type="entry name" value="GLHYDRLASE2"/>
</dbReference>
<comment type="subunit">
    <text evidence="4">Monomer.</text>
</comment>
<evidence type="ECO:0000256" key="9">
    <source>
        <dbReference type="ARBA" id="ARBA00032230"/>
    </source>
</evidence>
<dbReference type="Proteomes" id="UP000198757">
    <property type="component" value="Unassembled WGS sequence"/>
</dbReference>